<name>A0A448YY28_9STRA</name>
<dbReference type="Gene3D" id="3.30.56.110">
    <property type="entry name" value="Protein of unknown function DUF2237"/>
    <property type="match status" value="1"/>
</dbReference>
<protein>
    <recommendedName>
        <fullName evidence="5">DUF2237 domain-containing protein</fullName>
    </recommendedName>
</protein>
<dbReference type="EMBL" id="CAACVS010000037">
    <property type="protein sequence ID" value="VEU34713.1"/>
    <property type="molecule type" value="Genomic_DNA"/>
</dbReference>
<evidence type="ECO:0000256" key="2">
    <source>
        <dbReference type="SAM" id="SignalP"/>
    </source>
</evidence>
<organism evidence="3 4">
    <name type="scientific">Pseudo-nitzschia multistriata</name>
    <dbReference type="NCBI Taxonomy" id="183589"/>
    <lineage>
        <taxon>Eukaryota</taxon>
        <taxon>Sar</taxon>
        <taxon>Stramenopiles</taxon>
        <taxon>Ochrophyta</taxon>
        <taxon>Bacillariophyta</taxon>
        <taxon>Bacillariophyceae</taxon>
        <taxon>Bacillariophycidae</taxon>
        <taxon>Bacillariales</taxon>
        <taxon>Bacillariaceae</taxon>
        <taxon>Pseudo-nitzschia</taxon>
    </lineage>
</organism>
<sequence>MRVALSYMQLMLITSVSGFGPQKMKTIEIIRSSPRPETSLRFSPSEDGDEKSINVLGTRMECCCSNVGNSGIGTGFYRNGYCSTGPQDFGRHTVCVQVTEDFLEFSKSVGNDLSTPIPEYHFPGLKEGDQWCLCAQRWAQAYAFGKAPKLYLRATHEKTLDYVEFAVLRQYALDGKEADAEKGDLDEKRNILENIFGQESSPSSPPNSESEE</sequence>
<accession>A0A448YY28</accession>
<evidence type="ECO:0000256" key="1">
    <source>
        <dbReference type="SAM" id="MobiDB-lite"/>
    </source>
</evidence>
<dbReference type="AlphaFoldDB" id="A0A448YY28"/>
<gene>
    <name evidence="3" type="ORF">PSNMU_V1.4_AUG-EV-PASAV3_0014410</name>
</gene>
<dbReference type="PANTHER" id="PTHR37466">
    <property type="entry name" value="SLR1628 PROTEIN"/>
    <property type="match status" value="1"/>
</dbReference>
<dbReference type="PANTHER" id="PTHR37466:SF1">
    <property type="entry name" value="SLR1628 PROTEIN"/>
    <property type="match status" value="1"/>
</dbReference>
<evidence type="ECO:0008006" key="5">
    <source>
        <dbReference type="Google" id="ProtNLM"/>
    </source>
</evidence>
<reference evidence="3 4" key="1">
    <citation type="submission" date="2019-01" db="EMBL/GenBank/DDBJ databases">
        <authorList>
            <person name="Ferrante I. M."/>
        </authorList>
    </citation>
    <scope>NUCLEOTIDE SEQUENCE [LARGE SCALE GENOMIC DNA]</scope>
    <source>
        <strain evidence="3 4">B856</strain>
    </source>
</reference>
<feature type="compositionally biased region" description="Low complexity" evidence="1">
    <location>
        <begin position="199"/>
        <end position="212"/>
    </location>
</feature>
<feature type="chain" id="PRO_5019136194" description="DUF2237 domain-containing protein" evidence="2">
    <location>
        <begin position="19"/>
        <end position="212"/>
    </location>
</feature>
<dbReference type="Proteomes" id="UP000291116">
    <property type="component" value="Unassembled WGS sequence"/>
</dbReference>
<evidence type="ECO:0000313" key="4">
    <source>
        <dbReference type="Proteomes" id="UP000291116"/>
    </source>
</evidence>
<proteinExistence type="predicted"/>
<feature type="signal peptide" evidence="2">
    <location>
        <begin position="1"/>
        <end position="18"/>
    </location>
</feature>
<dbReference type="InterPro" id="IPR018714">
    <property type="entry name" value="DUF2237"/>
</dbReference>
<dbReference type="OrthoDB" id="1517790at2759"/>
<feature type="region of interest" description="Disordered" evidence="1">
    <location>
        <begin position="193"/>
        <end position="212"/>
    </location>
</feature>
<dbReference type="Pfam" id="PF09996">
    <property type="entry name" value="DUF2237"/>
    <property type="match status" value="1"/>
</dbReference>
<evidence type="ECO:0000313" key="3">
    <source>
        <dbReference type="EMBL" id="VEU34713.1"/>
    </source>
</evidence>
<keyword evidence="2" id="KW-0732">Signal</keyword>
<keyword evidence="4" id="KW-1185">Reference proteome</keyword>